<dbReference type="PANTHER" id="PTHR38479:SF2">
    <property type="entry name" value="WINGED HELIX DNA-BINDING DOMAIN-CONTAINING PROTEIN"/>
    <property type="match status" value="1"/>
</dbReference>
<dbReference type="RefSeq" id="WP_074486107.1">
    <property type="nucleotide sequence ID" value="NZ_FMXP01000016.1"/>
</dbReference>
<dbReference type="PANTHER" id="PTHR38479">
    <property type="entry name" value="LMO0824 PROTEIN"/>
    <property type="match status" value="1"/>
</dbReference>
<dbReference type="EMBL" id="FMXP01000016">
    <property type="protein sequence ID" value="SDB26606.1"/>
    <property type="molecule type" value="Genomic_DNA"/>
</dbReference>
<reference evidence="1 2" key="1">
    <citation type="submission" date="2016-10" db="EMBL/GenBank/DDBJ databases">
        <authorList>
            <person name="de Groot N.N."/>
        </authorList>
    </citation>
    <scope>NUCLEOTIDE SEQUENCE [LARGE SCALE GENOMIC DNA]</scope>
    <source>
        <strain evidence="1 2">A-4</strain>
    </source>
</reference>
<dbReference type="Pfam" id="PF06224">
    <property type="entry name" value="AlkZ-like"/>
    <property type="match status" value="1"/>
</dbReference>
<evidence type="ECO:0000313" key="2">
    <source>
        <dbReference type="Proteomes" id="UP000182508"/>
    </source>
</evidence>
<dbReference type="Proteomes" id="UP000182508">
    <property type="component" value="Unassembled WGS sequence"/>
</dbReference>
<name>A0A1G6C167_9STRE</name>
<keyword evidence="1" id="KW-0238">DNA-binding</keyword>
<dbReference type="AlphaFoldDB" id="A0A1G6C167"/>
<dbReference type="GO" id="GO:0003677">
    <property type="term" value="F:DNA binding"/>
    <property type="evidence" value="ECO:0007669"/>
    <property type="project" value="UniProtKB-KW"/>
</dbReference>
<gene>
    <name evidence="1" type="ORF">SAMN02910293_01323</name>
</gene>
<dbReference type="STRING" id="439219.SAMN02910293_01323"/>
<evidence type="ECO:0000313" key="1">
    <source>
        <dbReference type="EMBL" id="SDB26606.1"/>
    </source>
</evidence>
<protein>
    <submittedName>
        <fullName evidence="1">Winged helix DNA-binding domain-containing protein</fullName>
    </submittedName>
</protein>
<proteinExistence type="predicted"/>
<sequence>MQNISKEEILAQRFYNQGLIKSYSDLDQLLKDSLGIQSQYLNHGLFNMSTRLNLLNTERVEETLEPAILGWGQRQTYHFYNWQTWQEMGQFLKADGTWTENYFASENLDLVKECQELREHLTQPLTRTELSQRYGQRWAKLFNWSALFIYNSRKGKLYQKWQPNDRLVVWSEKVIPKNPELPKKILESYFNFYGPASLADAVHFFGIKQSQISENYLAGLKRYDYQGRTYYSKYWQEEAQIPEVLVLGKFDPLLISYKHKDILIDKADQGLVWKKAGQISALILIKGNLKGTWTFSVKGSAIDFKVLSAKKISLKHQASIRRIFRKYTKWMGKTMRQVEFHVE</sequence>
<organism evidence="1 2">
    <name type="scientific">Streptococcus henryi</name>
    <dbReference type="NCBI Taxonomy" id="439219"/>
    <lineage>
        <taxon>Bacteria</taxon>
        <taxon>Bacillati</taxon>
        <taxon>Bacillota</taxon>
        <taxon>Bacilli</taxon>
        <taxon>Lactobacillales</taxon>
        <taxon>Streptococcaceae</taxon>
        <taxon>Streptococcus</taxon>
    </lineage>
</organism>
<accession>A0A1G6C167</accession>
<dbReference type="eggNOG" id="COG3214">
    <property type="taxonomic scope" value="Bacteria"/>
</dbReference>
<dbReference type="InterPro" id="IPR009351">
    <property type="entry name" value="AlkZ-like"/>
</dbReference>
<keyword evidence="2" id="KW-1185">Reference proteome</keyword>